<dbReference type="EMBL" id="CP000300">
    <property type="protein sequence ID" value="ABE52954.1"/>
    <property type="molecule type" value="Genomic_DNA"/>
</dbReference>
<dbReference type="PANTHER" id="PTHR42983:SF1">
    <property type="entry name" value="IRON-MOLYBDENUM PROTEIN"/>
    <property type="match status" value="1"/>
</dbReference>
<proteinExistence type="predicted"/>
<feature type="compositionally biased region" description="Polar residues" evidence="1">
    <location>
        <begin position="114"/>
        <end position="124"/>
    </location>
</feature>
<evidence type="ECO:0000313" key="4">
    <source>
        <dbReference type="Proteomes" id="UP000001979"/>
    </source>
</evidence>
<dbReference type="InterPro" id="IPR033913">
    <property type="entry name" value="MTH1175_dom"/>
</dbReference>
<organism evidence="3 4">
    <name type="scientific">Methanococcoides burtonii (strain DSM 6242 / NBRC 107633 / OCM 468 / ACE-M)</name>
    <dbReference type="NCBI Taxonomy" id="259564"/>
    <lineage>
        <taxon>Archaea</taxon>
        <taxon>Methanobacteriati</taxon>
        <taxon>Methanobacteriota</taxon>
        <taxon>Stenosarchaea group</taxon>
        <taxon>Methanomicrobia</taxon>
        <taxon>Methanosarcinales</taxon>
        <taxon>Methanosarcinaceae</taxon>
        <taxon>Methanococcoides</taxon>
    </lineage>
</organism>
<dbReference type="Gene3D" id="3.30.420.130">
    <property type="entry name" value="Dinitrogenase iron-molybdenum cofactor biosynthesis domain"/>
    <property type="match status" value="1"/>
</dbReference>
<reference evidence="4" key="1">
    <citation type="journal article" date="2009" name="ISME J.">
        <title>The genome sequence of the psychrophilic archaeon, Methanococcoides burtonii: the role of genome evolution in cold adaptation.</title>
        <authorList>
            <person name="Allen M.A."/>
            <person name="Lauro F.M."/>
            <person name="Williams T.J."/>
            <person name="Burg D."/>
            <person name="Siddiqui K.S."/>
            <person name="De Francisci D."/>
            <person name="Chong K.W."/>
            <person name="Pilak O."/>
            <person name="Chew H.H."/>
            <person name="De Maere M.Z."/>
            <person name="Ting L."/>
            <person name="Katrib M."/>
            <person name="Ng C."/>
            <person name="Sowers K.R."/>
            <person name="Galperin M.Y."/>
            <person name="Anderson I.J."/>
            <person name="Ivanova N."/>
            <person name="Dalin E."/>
            <person name="Martinez M."/>
            <person name="Lapidus A."/>
            <person name="Hauser L."/>
            <person name="Land M."/>
            <person name="Thomas T."/>
            <person name="Cavicchioli R."/>
        </authorList>
    </citation>
    <scope>NUCLEOTIDE SEQUENCE [LARGE SCALE GENOMIC DNA]</scope>
    <source>
        <strain evidence="4">DSM 6242 / NBRC 107633 / OCM 468 / ACE-M</strain>
    </source>
</reference>
<accession>Q12UC2</accession>
<feature type="domain" description="Dinitrogenase iron-molybdenum cofactor biosynthesis" evidence="2">
    <location>
        <begin position="14"/>
        <end position="102"/>
    </location>
</feature>
<name>Q12UC2_METBU</name>
<dbReference type="InterPro" id="IPR036105">
    <property type="entry name" value="DiNase_FeMo-co_biosyn_sf"/>
</dbReference>
<dbReference type="CDD" id="cd00851">
    <property type="entry name" value="MTH1175"/>
    <property type="match status" value="1"/>
</dbReference>
<dbReference type="Proteomes" id="UP000001979">
    <property type="component" value="Chromosome"/>
</dbReference>
<keyword evidence="4" id="KW-1185">Reference proteome</keyword>
<dbReference type="STRING" id="259564.Mbur_2080"/>
<dbReference type="PANTHER" id="PTHR42983">
    <property type="entry name" value="DINITROGENASE IRON-MOLYBDENUM COFACTOR PROTEIN-RELATED"/>
    <property type="match status" value="1"/>
</dbReference>
<dbReference type="RefSeq" id="WP_011500094.1">
    <property type="nucleotide sequence ID" value="NC_007955.1"/>
</dbReference>
<dbReference type="HOGENOM" id="CLU_104194_0_0_2"/>
<evidence type="ECO:0000259" key="2">
    <source>
        <dbReference type="Pfam" id="PF02579"/>
    </source>
</evidence>
<protein>
    <submittedName>
        <fullName evidence="3">Protein with dinitrogenase iron-molybdenum cofactor biosynthesis-like domain</fullName>
    </submittedName>
</protein>
<dbReference type="Pfam" id="PF02579">
    <property type="entry name" value="Nitro_FeMo-Co"/>
    <property type="match status" value="1"/>
</dbReference>
<dbReference type="OrthoDB" id="25911at2157"/>
<evidence type="ECO:0000313" key="3">
    <source>
        <dbReference type="EMBL" id="ABE52954.1"/>
    </source>
</evidence>
<dbReference type="InterPro" id="IPR003731">
    <property type="entry name" value="Di-Nase_FeMo-co_biosynth"/>
</dbReference>
<feature type="region of interest" description="Disordered" evidence="1">
    <location>
        <begin position="114"/>
        <end position="137"/>
    </location>
</feature>
<gene>
    <name evidence="3" type="ordered locus">Mbur_2080</name>
</gene>
<evidence type="ECO:0000256" key="1">
    <source>
        <dbReference type="SAM" id="MobiDB-lite"/>
    </source>
</evidence>
<dbReference type="AlphaFoldDB" id="Q12UC2"/>
<dbReference type="KEGG" id="mbu:Mbur_2080"/>
<dbReference type="SUPFAM" id="SSF53146">
    <property type="entry name" value="Nitrogenase accessory factor-like"/>
    <property type="match status" value="1"/>
</dbReference>
<sequence>MKICITSRGTDLFSQCDPRFGRCPYFVIVDHDSMSFEALENPGPLAEGGAGIKAAQALTALNVDVLLTGNMGPNASSVLDAAGIKVYTGIEGTVEDTVSQYRKGQLDLIGDATTSTQHKINSGSKPELSGPKCNKRQ</sequence>
<dbReference type="GeneID" id="3997462"/>